<name>A0A645GRP8_9ZZZZ</name>
<sequence>MLVVNVIFIFVSEITDGGKNRIRRGLAQPAHGGLNERFGELFQKLHVARLALAAGNALQNLQHPGGADAAGNAFAAGLVPNKVHKVTGGVHHTGVFVHDHQAAGTHDST</sequence>
<organism evidence="1">
    <name type="scientific">bioreactor metagenome</name>
    <dbReference type="NCBI Taxonomy" id="1076179"/>
    <lineage>
        <taxon>unclassified sequences</taxon>
        <taxon>metagenomes</taxon>
        <taxon>ecological metagenomes</taxon>
    </lineage>
</organism>
<gene>
    <name evidence="1" type="ORF">SDC9_174089</name>
</gene>
<proteinExistence type="predicted"/>
<accession>A0A645GRP8</accession>
<protein>
    <submittedName>
        <fullName evidence="1">Uncharacterized protein</fullName>
    </submittedName>
</protein>
<comment type="caution">
    <text evidence="1">The sequence shown here is derived from an EMBL/GenBank/DDBJ whole genome shotgun (WGS) entry which is preliminary data.</text>
</comment>
<reference evidence="1" key="1">
    <citation type="submission" date="2019-08" db="EMBL/GenBank/DDBJ databases">
        <authorList>
            <person name="Kucharzyk K."/>
            <person name="Murdoch R.W."/>
            <person name="Higgins S."/>
            <person name="Loffler F."/>
        </authorList>
    </citation>
    <scope>NUCLEOTIDE SEQUENCE</scope>
</reference>
<dbReference type="AlphaFoldDB" id="A0A645GRP8"/>
<evidence type="ECO:0000313" key="1">
    <source>
        <dbReference type="EMBL" id="MPN26664.1"/>
    </source>
</evidence>
<dbReference type="EMBL" id="VSSQ01076254">
    <property type="protein sequence ID" value="MPN26664.1"/>
    <property type="molecule type" value="Genomic_DNA"/>
</dbReference>